<dbReference type="AlphaFoldDB" id="A0A067SM97"/>
<organism evidence="2 3">
    <name type="scientific">Galerina marginata (strain CBS 339.88)</name>
    <dbReference type="NCBI Taxonomy" id="685588"/>
    <lineage>
        <taxon>Eukaryota</taxon>
        <taxon>Fungi</taxon>
        <taxon>Dikarya</taxon>
        <taxon>Basidiomycota</taxon>
        <taxon>Agaricomycotina</taxon>
        <taxon>Agaricomycetes</taxon>
        <taxon>Agaricomycetidae</taxon>
        <taxon>Agaricales</taxon>
        <taxon>Agaricineae</taxon>
        <taxon>Strophariaceae</taxon>
        <taxon>Galerina</taxon>
    </lineage>
</organism>
<dbReference type="EMBL" id="KL142412">
    <property type="protein sequence ID" value="KDR67893.1"/>
    <property type="molecule type" value="Genomic_DNA"/>
</dbReference>
<dbReference type="OrthoDB" id="3067544at2759"/>
<sequence>MPNPRSHTRSRSQNPQETVPVPIKSSAHYENTERLDDNEHVAPEPERDAPPHLSTHRGRSTPRRSSPSIEQSSLERILANQQSIMMESFQAMMNTLVSSQSRIPAHAPVSTKMRMNDPDAFDGSPKNTDSFLNSCLNIFVAQPSVYRTDESKIRFALSFFKSGSINWRDAVIRDMNNPLYAMPSWSEFEDSVRDSFGNPHRVERLVATTFII</sequence>
<reference evidence="3" key="1">
    <citation type="journal article" date="2014" name="Proc. Natl. Acad. Sci. U.S.A.">
        <title>Extensive sampling of basidiomycete genomes demonstrates inadequacy of the white-rot/brown-rot paradigm for wood decay fungi.</title>
        <authorList>
            <person name="Riley R."/>
            <person name="Salamov A.A."/>
            <person name="Brown D.W."/>
            <person name="Nagy L.G."/>
            <person name="Floudas D."/>
            <person name="Held B.W."/>
            <person name="Levasseur A."/>
            <person name="Lombard V."/>
            <person name="Morin E."/>
            <person name="Otillar R."/>
            <person name="Lindquist E.A."/>
            <person name="Sun H."/>
            <person name="LaButti K.M."/>
            <person name="Schmutz J."/>
            <person name="Jabbour D."/>
            <person name="Luo H."/>
            <person name="Baker S.E."/>
            <person name="Pisabarro A.G."/>
            <person name="Walton J.D."/>
            <person name="Blanchette R.A."/>
            <person name="Henrissat B."/>
            <person name="Martin F."/>
            <person name="Cullen D."/>
            <person name="Hibbett D.S."/>
            <person name="Grigoriev I.V."/>
        </authorList>
    </citation>
    <scope>NUCLEOTIDE SEQUENCE [LARGE SCALE GENOMIC DNA]</scope>
    <source>
        <strain evidence="3">CBS 339.88</strain>
    </source>
</reference>
<name>A0A067SM97_GALM3</name>
<accession>A0A067SM97</accession>
<dbReference type="HOGENOM" id="CLU_1299806_0_0_1"/>
<keyword evidence="3" id="KW-1185">Reference proteome</keyword>
<feature type="region of interest" description="Disordered" evidence="1">
    <location>
        <begin position="1"/>
        <end position="73"/>
    </location>
</feature>
<evidence type="ECO:0000313" key="2">
    <source>
        <dbReference type="EMBL" id="KDR67893.1"/>
    </source>
</evidence>
<evidence type="ECO:0008006" key="4">
    <source>
        <dbReference type="Google" id="ProtNLM"/>
    </source>
</evidence>
<evidence type="ECO:0000256" key="1">
    <source>
        <dbReference type="SAM" id="MobiDB-lite"/>
    </source>
</evidence>
<feature type="compositionally biased region" description="Basic residues" evidence="1">
    <location>
        <begin position="1"/>
        <end position="10"/>
    </location>
</feature>
<feature type="compositionally biased region" description="Basic and acidic residues" evidence="1">
    <location>
        <begin position="30"/>
        <end position="50"/>
    </location>
</feature>
<proteinExistence type="predicted"/>
<gene>
    <name evidence="2" type="ORF">GALMADRAFT_146884</name>
</gene>
<dbReference type="Proteomes" id="UP000027222">
    <property type="component" value="Unassembled WGS sequence"/>
</dbReference>
<protein>
    <recommendedName>
        <fullName evidence="4">Retrotransposon gag domain-containing protein</fullName>
    </recommendedName>
</protein>
<dbReference type="STRING" id="685588.A0A067SM97"/>
<evidence type="ECO:0000313" key="3">
    <source>
        <dbReference type="Proteomes" id="UP000027222"/>
    </source>
</evidence>